<protein>
    <submittedName>
        <fullName evidence="3">NAD(P)/FAD-dependent oxidoreductase</fullName>
    </submittedName>
</protein>
<name>A0AAW8NGT3_9GAMM</name>
<dbReference type="EMBL" id="JAPMLE010000001">
    <property type="protein sequence ID" value="MDR8522554.1"/>
    <property type="molecule type" value="Genomic_DNA"/>
</dbReference>
<dbReference type="Proteomes" id="UP001271263">
    <property type="component" value="Unassembled WGS sequence"/>
</dbReference>
<dbReference type="SUPFAM" id="SSF51905">
    <property type="entry name" value="FAD/NAD(P)-binding domain"/>
    <property type="match status" value="1"/>
</dbReference>
<dbReference type="PRINTS" id="PR00411">
    <property type="entry name" value="PNDRDTASEI"/>
</dbReference>
<dbReference type="InterPro" id="IPR036188">
    <property type="entry name" value="FAD/NAD-bd_sf"/>
</dbReference>
<evidence type="ECO:0000256" key="2">
    <source>
        <dbReference type="SAM" id="MobiDB-lite"/>
    </source>
</evidence>
<dbReference type="RefSeq" id="WP_310653878.1">
    <property type="nucleotide sequence ID" value="NZ_JAPMLA010000007.1"/>
</dbReference>
<dbReference type="EMBL" id="JAPMLD010000007">
    <property type="protein sequence ID" value="MDW4825546.1"/>
    <property type="molecule type" value="Genomic_DNA"/>
</dbReference>
<reference evidence="3" key="2">
    <citation type="submission" date="2022-11" db="EMBL/GenBank/DDBJ databases">
        <title>Prophages regulate Shewanella fidelis motility and biofilm formation: implications for gut colonization dynamics in Ciona robusta.</title>
        <authorList>
            <person name="Natarajan O."/>
            <person name="Gibboney S.L."/>
            <person name="Young M.N."/>
            <person name="Lim S.J."/>
            <person name="Pluta N."/>
            <person name="Atkinson C.G.F."/>
            <person name="Leigh B.A."/>
            <person name="Liberti A."/>
            <person name="Kees E."/>
            <person name="Breitbart M."/>
            <person name="Gralnick J."/>
            <person name="Dishaw L.J."/>
        </authorList>
    </citation>
    <scope>NUCLEOTIDE SEQUENCE</scope>
    <source>
        <strain evidence="3">3313</strain>
    </source>
</reference>
<dbReference type="Pfam" id="PF13738">
    <property type="entry name" value="Pyr_redox_3"/>
    <property type="match status" value="1"/>
</dbReference>
<proteinExistence type="predicted"/>
<sequence>MKQFIIIGAGQSGLAMAYNLAKNNQDYLVLDANEQVGAPWLKRWDSLKLFTPTEFNHLPGMPFPFPKGYYPNKYEVADYLKAYVEKFAIPIEFNQKITSVNKVNGIFEIKSATASYQAKQVIIATGPFHTPYTPPCHIDIADEVNQIHSENYKNPEQLQQGDCLVVGAGDSGVQILSEIADSGRKVYFSGSDKIAAIPQTFLGKTLWWWFSKIGFLTVNRYSRIGKWLSKGVQPVIGTDVKALLAKDNVIHMGRTLSADANSITFQKGSVNSIKNIVWATGFKPNFFWIEGISFDEMNYPTNYRGVSADLDGLFFIGLPWLYTRGSATLGGVWKDAHYLMEYILRRQQSLKDTDNNSDCQQNPHLAYSSKS</sequence>
<dbReference type="PANTHER" id="PTHR43539:SF78">
    <property type="entry name" value="FLAVIN-CONTAINING MONOOXYGENASE"/>
    <property type="match status" value="1"/>
</dbReference>
<dbReference type="GO" id="GO:0050660">
    <property type="term" value="F:flavin adenine dinucleotide binding"/>
    <property type="evidence" value="ECO:0007669"/>
    <property type="project" value="TreeGrafter"/>
</dbReference>
<comment type="caution">
    <text evidence="3">The sequence shown here is derived from an EMBL/GenBank/DDBJ whole genome shotgun (WGS) entry which is preliminary data.</text>
</comment>
<keyword evidence="1" id="KW-0560">Oxidoreductase</keyword>
<accession>A0AAW8NGT3</accession>
<dbReference type="AlphaFoldDB" id="A0AAW8NGT3"/>
<dbReference type="Gene3D" id="3.50.50.60">
    <property type="entry name" value="FAD/NAD(P)-binding domain"/>
    <property type="match status" value="1"/>
</dbReference>
<keyword evidence="6" id="KW-1185">Reference proteome</keyword>
<organism evidence="3 5">
    <name type="scientific">Shewanella fidelis</name>
    <dbReference type="NCBI Taxonomy" id="173509"/>
    <lineage>
        <taxon>Bacteria</taxon>
        <taxon>Pseudomonadati</taxon>
        <taxon>Pseudomonadota</taxon>
        <taxon>Gammaproteobacteria</taxon>
        <taxon>Alteromonadales</taxon>
        <taxon>Shewanellaceae</taxon>
        <taxon>Shewanella</taxon>
    </lineage>
</organism>
<dbReference type="PRINTS" id="PR00368">
    <property type="entry name" value="FADPNR"/>
</dbReference>
<evidence type="ECO:0000313" key="3">
    <source>
        <dbReference type="EMBL" id="MDR8522554.1"/>
    </source>
</evidence>
<evidence type="ECO:0000313" key="4">
    <source>
        <dbReference type="EMBL" id="MDW4825546.1"/>
    </source>
</evidence>
<reference evidence="4 6" key="1">
    <citation type="journal article" date="2022" name="bioRxiv">
        <title>Prophages regulate Shewanella fidelis 3313 motility and biofilm formation: implications for gut colonization dynamics in Ciona robusta.</title>
        <authorList>
            <person name="Natarajan O."/>
            <person name="Gibboney S.L."/>
            <person name="Young M.N."/>
            <person name="Lim S.J."/>
            <person name="Pluta N."/>
            <person name="Atkinson C.G."/>
            <person name="Leigh B.A."/>
            <person name="Liberti A."/>
            <person name="Kees E.D."/>
            <person name="Breitbart M."/>
            <person name="Gralnick J.A."/>
            <person name="Dishaw L.J."/>
        </authorList>
    </citation>
    <scope>NUCLEOTIDE SEQUENCE [LARGE SCALE GENOMIC DNA]</scope>
    <source>
        <strain evidence="4 6">JG4066</strain>
    </source>
</reference>
<evidence type="ECO:0000256" key="1">
    <source>
        <dbReference type="ARBA" id="ARBA00023002"/>
    </source>
</evidence>
<dbReference type="PANTHER" id="PTHR43539">
    <property type="entry name" value="FLAVIN-BINDING MONOOXYGENASE-LIKE PROTEIN (AFU_ORTHOLOGUE AFUA_4G09220)"/>
    <property type="match status" value="1"/>
</dbReference>
<evidence type="ECO:0000313" key="5">
    <source>
        <dbReference type="Proteomes" id="UP001259340"/>
    </source>
</evidence>
<dbReference type="GO" id="GO:0004497">
    <property type="term" value="F:monooxygenase activity"/>
    <property type="evidence" value="ECO:0007669"/>
    <property type="project" value="TreeGrafter"/>
</dbReference>
<evidence type="ECO:0000313" key="6">
    <source>
        <dbReference type="Proteomes" id="UP001271263"/>
    </source>
</evidence>
<gene>
    <name evidence="3" type="ORF">OS133_02430</name>
    <name evidence="4" type="ORF">OS134_15865</name>
</gene>
<feature type="region of interest" description="Disordered" evidence="2">
    <location>
        <begin position="352"/>
        <end position="371"/>
    </location>
</feature>
<dbReference type="InterPro" id="IPR050982">
    <property type="entry name" value="Auxin_biosynth/cation_transpt"/>
</dbReference>
<dbReference type="Proteomes" id="UP001259340">
    <property type="component" value="Unassembled WGS sequence"/>
</dbReference>
<feature type="compositionally biased region" description="Polar residues" evidence="2">
    <location>
        <begin position="356"/>
        <end position="371"/>
    </location>
</feature>